<comment type="subunit">
    <text evidence="6">F-type ATPases have 2 components, F(1) - the catalytic core - and F(0) - the membrane proton channel. F(1) has five subunits: alpha(3), beta(3), gamma(1), delta(1), epsilon(1). F(0) has three main subunits: a(1), b(2) and c(10-14). The alpha and beta chains form an alternating ring which encloses part of the gamma chain. F(1) is attached to F(0) by a central stalk formed by the gamma and epsilon chains, while a peripheral stalk is formed by the delta and b chains.</text>
</comment>
<dbReference type="EMBL" id="CP001098">
    <property type="protein sequence ID" value="ACL70690.1"/>
    <property type="molecule type" value="Genomic_DNA"/>
</dbReference>
<dbReference type="InterPro" id="IPR000454">
    <property type="entry name" value="ATP_synth_F0_csu"/>
</dbReference>
<organism evidence="8 9">
    <name type="scientific">Halothermothrix orenii (strain H 168 / OCM 544 / DSM 9562)</name>
    <dbReference type="NCBI Taxonomy" id="373903"/>
    <lineage>
        <taxon>Bacteria</taxon>
        <taxon>Bacillati</taxon>
        <taxon>Bacillota</taxon>
        <taxon>Clostridia</taxon>
        <taxon>Halanaerobiales</taxon>
        <taxon>Halothermotrichaceae</taxon>
        <taxon>Halothermothrix</taxon>
    </lineage>
</organism>
<feature type="transmembrane region" description="Helical" evidence="6">
    <location>
        <begin position="36"/>
        <end position="62"/>
    </location>
</feature>
<dbReference type="GO" id="GO:0005886">
    <property type="term" value="C:plasma membrane"/>
    <property type="evidence" value="ECO:0007669"/>
    <property type="project" value="UniProtKB-SubCell"/>
</dbReference>
<keyword evidence="6" id="KW-1003">Cell membrane</keyword>
<comment type="function">
    <text evidence="6">F(1)F(0) ATP synthase produces ATP from ADP in the presence of a proton or sodium gradient. F-type ATPases consist of two structural domains, F(1) containing the extramembraneous catalytic core and F(0) containing the membrane proton channel, linked together by a central stalk and a peripheral stalk. During catalysis, ATP synthesis in the catalytic domain of F(1) is coupled via a rotary mechanism of the central stalk subunits to proton translocation.</text>
</comment>
<dbReference type="GO" id="GO:0045259">
    <property type="term" value="C:proton-transporting ATP synthase complex"/>
    <property type="evidence" value="ECO:0007669"/>
    <property type="project" value="UniProtKB-KW"/>
</dbReference>
<dbReference type="GO" id="GO:0016787">
    <property type="term" value="F:hydrolase activity"/>
    <property type="evidence" value="ECO:0007669"/>
    <property type="project" value="UniProtKB-KW"/>
</dbReference>
<dbReference type="InterPro" id="IPR002379">
    <property type="entry name" value="ATPase_proteolipid_c-like_dom"/>
</dbReference>
<feature type="transmembrane region" description="Helical" evidence="6">
    <location>
        <begin position="74"/>
        <end position="104"/>
    </location>
</feature>
<evidence type="ECO:0000313" key="8">
    <source>
        <dbReference type="EMBL" id="ACL70690.1"/>
    </source>
</evidence>
<dbReference type="Pfam" id="PF00137">
    <property type="entry name" value="ATP-synt_C"/>
    <property type="match status" value="1"/>
</dbReference>
<sequence length="140" mass="14162">MVMTGIALILMVVISWIFSFLLTTKKTNNLVKVMSVGLNLVFMGLMVFWGLSLVFPGIASAAEAVSGDSSGTGFGYLAAGLAVGLASIGAGIGVGIAGASAIGAISEKPEILGRTLIFIGLAEGVAIYGLIIAIMILGRL</sequence>
<dbReference type="SUPFAM" id="SSF81333">
    <property type="entry name" value="F1F0 ATP synthase subunit C"/>
    <property type="match status" value="1"/>
</dbReference>
<gene>
    <name evidence="6" type="primary">atpE</name>
    <name evidence="8" type="ordered locus">Hore_19430</name>
</gene>
<dbReference type="GO" id="GO:0033177">
    <property type="term" value="C:proton-transporting two-sector ATPase complex, proton-transporting domain"/>
    <property type="evidence" value="ECO:0007669"/>
    <property type="project" value="InterPro"/>
</dbReference>
<dbReference type="Proteomes" id="UP000000719">
    <property type="component" value="Chromosome"/>
</dbReference>
<dbReference type="HOGENOM" id="CLU_148047_3_0_9"/>
<evidence type="ECO:0000256" key="3">
    <source>
        <dbReference type="ARBA" id="ARBA00022692"/>
    </source>
</evidence>
<keyword evidence="5 6" id="KW-0472">Membrane</keyword>
<keyword evidence="4 6" id="KW-1133">Transmembrane helix</keyword>
<dbReference type="InterPro" id="IPR035921">
    <property type="entry name" value="F/V-ATP_Csub_sf"/>
</dbReference>
<dbReference type="Gene3D" id="1.20.120.610">
    <property type="entry name" value="lithium bound rotor ring of v- atpase"/>
    <property type="match status" value="1"/>
</dbReference>
<keyword evidence="3 6" id="KW-0812">Transmembrane</keyword>
<dbReference type="GO" id="GO:0008289">
    <property type="term" value="F:lipid binding"/>
    <property type="evidence" value="ECO:0007669"/>
    <property type="project" value="UniProtKB-KW"/>
</dbReference>
<keyword evidence="6" id="KW-0997">Cell inner membrane</keyword>
<comment type="function">
    <text evidence="6">Key component of the F(0) channel; it plays a direct role in translocation across the membrane. A homomeric c-ring of between 10-14 subunits forms the central stalk rotor element with the F(1) delta and epsilon subunits.</text>
</comment>
<reference evidence="8 9" key="1">
    <citation type="journal article" date="2009" name="PLoS ONE">
        <title>Genome analysis of the anaerobic thermohalophilic bacterium Halothermothrix orenii.</title>
        <authorList>
            <person name="Mavromatis K."/>
            <person name="Ivanova N."/>
            <person name="Anderson I."/>
            <person name="Lykidis A."/>
            <person name="Hooper S.D."/>
            <person name="Sun H."/>
            <person name="Kunin V."/>
            <person name="Lapidus A."/>
            <person name="Hugenholtz P."/>
            <person name="Patel B."/>
            <person name="Kyrpides N.C."/>
        </authorList>
    </citation>
    <scope>NUCLEOTIDE SEQUENCE [LARGE SCALE GENOMIC DNA]</scope>
    <source>
        <strain evidence="9">H 168 / OCM 544 / DSM 9562</strain>
    </source>
</reference>
<proteinExistence type="inferred from homology"/>
<feature type="transmembrane region" description="Helical" evidence="6">
    <location>
        <begin position="116"/>
        <end position="137"/>
    </location>
</feature>
<evidence type="ECO:0000256" key="1">
    <source>
        <dbReference type="ARBA" id="ARBA00004141"/>
    </source>
</evidence>
<feature type="transmembrane region" description="Helical" evidence="6">
    <location>
        <begin position="6"/>
        <end position="24"/>
    </location>
</feature>
<keyword evidence="6" id="KW-0446">Lipid-binding</keyword>
<accession>B8CZH1</accession>
<feature type="site" description="Reversibly protonated during proton transport" evidence="6">
    <location>
        <position position="123"/>
    </location>
</feature>
<evidence type="ECO:0000256" key="4">
    <source>
        <dbReference type="ARBA" id="ARBA00022989"/>
    </source>
</evidence>
<dbReference type="STRING" id="373903.Hore_19430"/>
<keyword evidence="8" id="KW-0378">Hydrolase</keyword>
<keyword evidence="6" id="KW-0813">Transport</keyword>
<evidence type="ECO:0000256" key="5">
    <source>
        <dbReference type="ARBA" id="ARBA00023136"/>
    </source>
</evidence>
<dbReference type="GO" id="GO:0046933">
    <property type="term" value="F:proton-transporting ATP synthase activity, rotational mechanism"/>
    <property type="evidence" value="ECO:0007669"/>
    <property type="project" value="UniProtKB-UniRule"/>
</dbReference>
<keyword evidence="6" id="KW-0406">Ion transport</keyword>
<dbReference type="HAMAP" id="MF_01396">
    <property type="entry name" value="ATP_synth_c_bact"/>
    <property type="match status" value="1"/>
</dbReference>
<evidence type="ECO:0000256" key="6">
    <source>
        <dbReference type="HAMAP-Rule" id="MF_01396"/>
    </source>
</evidence>
<evidence type="ECO:0000313" key="9">
    <source>
        <dbReference type="Proteomes" id="UP000000719"/>
    </source>
</evidence>
<keyword evidence="6" id="KW-0066">ATP synthesis</keyword>
<dbReference type="CDD" id="cd18120">
    <property type="entry name" value="ATP-synt_Vo_Ao_c"/>
    <property type="match status" value="1"/>
</dbReference>
<keyword evidence="9" id="KW-1185">Reference proteome</keyword>
<comment type="subcellular location">
    <subcellularLocation>
        <location evidence="6">Cell inner membrane</location>
        <topology evidence="6">Multi-pass membrane protein</topology>
    </subcellularLocation>
    <subcellularLocation>
        <location evidence="1">Membrane</location>
        <topology evidence="1">Multi-pass membrane protein</topology>
    </subcellularLocation>
</comment>
<keyword evidence="6" id="KW-0375">Hydrogen ion transport</keyword>
<comment type="caution">
    <text evidence="6">Lacks conserved residue(s) required for the propagation of feature annotation.</text>
</comment>
<comment type="similarity">
    <text evidence="2 6">Belongs to the ATPase C chain family.</text>
</comment>
<dbReference type="PRINTS" id="PR00124">
    <property type="entry name" value="ATPASEC"/>
</dbReference>
<dbReference type="eggNOG" id="COG0636">
    <property type="taxonomic scope" value="Bacteria"/>
</dbReference>
<name>B8CZH1_HALOH</name>
<evidence type="ECO:0000259" key="7">
    <source>
        <dbReference type="Pfam" id="PF00137"/>
    </source>
</evidence>
<dbReference type="KEGG" id="hor:Hore_19430"/>
<evidence type="ECO:0000256" key="2">
    <source>
        <dbReference type="ARBA" id="ARBA00006704"/>
    </source>
</evidence>
<dbReference type="RefSeq" id="WP_015923659.1">
    <property type="nucleotide sequence ID" value="NC_011899.1"/>
</dbReference>
<protein>
    <recommendedName>
        <fullName evidence="6">ATP synthase subunit c</fullName>
    </recommendedName>
    <alternativeName>
        <fullName evidence="6">ATP synthase F(0) sector subunit c</fullName>
    </alternativeName>
    <alternativeName>
        <fullName evidence="6">F-type ATPase subunit c</fullName>
        <shortName evidence="6">F-ATPase subunit c</shortName>
    </alternativeName>
    <alternativeName>
        <fullName evidence="6">Lipid-binding protein</fullName>
    </alternativeName>
</protein>
<dbReference type="AlphaFoldDB" id="B8CZH1"/>
<keyword evidence="6" id="KW-0138">CF(0)</keyword>
<feature type="domain" description="V-ATPase proteolipid subunit C-like" evidence="7">
    <location>
        <begin position="77"/>
        <end position="136"/>
    </location>
</feature>